<evidence type="ECO:0000256" key="4">
    <source>
        <dbReference type="ARBA" id="ARBA00022617"/>
    </source>
</evidence>
<dbReference type="Pfam" id="PF00067">
    <property type="entry name" value="p450"/>
    <property type="match status" value="1"/>
</dbReference>
<dbReference type="PANTHER" id="PTHR47943">
    <property type="entry name" value="CYTOCHROME P450 93A3-LIKE"/>
    <property type="match status" value="1"/>
</dbReference>
<evidence type="ECO:0000256" key="7">
    <source>
        <dbReference type="ARBA" id="ARBA00023004"/>
    </source>
</evidence>
<evidence type="ECO:0000256" key="3">
    <source>
        <dbReference type="ARBA" id="ARBA00010617"/>
    </source>
</evidence>
<dbReference type="InterPro" id="IPR036396">
    <property type="entry name" value="Cyt_P450_sf"/>
</dbReference>
<comment type="subcellular location">
    <subcellularLocation>
        <location evidence="2">Membrane</location>
    </subcellularLocation>
</comment>
<dbReference type="GO" id="GO:0016020">
    <property type="term" value="C:membrane"/>
    <property type="evidence" value="ECO:0007669"/>
    <property type="project" value="UniProtKB-SubCell"/>
</dbReference>
<dbReference type="PRINTS" id="PR00463">
    <property type="entry name" value="EP450I"/>
</dbReference>
<keyword evidence="9" id="KW-0472">Membrane</keyword>
<comment type="cofactor">
    <cofactor evidence="1 10">
        <name>heme</name>
        <dbReference type="ChEBI" id="CHEBI:30413"/>
    </cofactor>
</comment>
<organism evidence="12">
    <name type="scientific">Prunus dulcis</name>
    <name type="common">Almond</name>
    <name type="synonym">Amygdalus dulcis</name>
    <dbReference type="NCBI Taxonomy" id="3755"/>
    <lineage>
        <taxon>Eukaryota</taxon>
        <taxon>Viridiplantae</taxon>
        <taxon>Streptophyta</taxon>
        <taxon>Embryophyta</taxon>
        <taxon>Tracheophyta</taxon>
        <taxon>Spermatophyta</taxon>
        <taxon>Magnoliopsida</taxon>
        <taxon>eudicotyledons</taxon>
        <taxon>Gunneridae</taxon>
        <taxon>Pentapetalae</taxon>
        <taxon>rosids</taxon>
        <taxon>fabids</taxon>
        <taxon>Rosales</taxon>
        <taxon>Rosaceae</taxon>
        <taxon>Amygdaloideae</taxon>
        <taxon>Amygdaleae</taxon>
        <taxon>Prunus</taxon>
    </lineage>
</organism>
<dbReference type="CDD" id="cd11072">
    <property type="entry name" value="CYP71-like"/>
    <property type="match status" value="1"/>
</dbReference>
<dbReference type="SUPFAM" id="SSF48264">
    <property type="entry name" value="Cytochrome P450"/>
    <property type="match status" value="1"/>
</dbReference>
<dbReference type="PRINTS" id="PR00385">
    <property type="entry name" value="P450"/>
</dbReference>
<dbReference type="FunFam" id="1.10.630.10:FF:000011">
    <property type="entry name" value="Cytochrome P450 83B1"/>
    <property type="match status" value="1"/>
</dbReference>
<dbReference type="PROSITE" id="PS00086">
    <property type="entry name" value="CYTOCHROME_P450"/>
    <property type="match status" value="1"/>
</dbReference>
<evidence type="ECO:0000256" key="5">
    <source>
        <dbReference type="ARBA" id="ARBA00022723"/>
    </source>
</evidence>
<evidence type="ECO:0000256" key="8">
    <source>
        <dbReference type="ARBA" id="ARBA00023033"/>
    </source>
</evidence>
<comment type="similarity">
    <text evidence="3 11">Belongs to the cytochrome P450 family.</text>
</comment>
<accession>A0A5H2XR42</accession>
<evidence type="ECO:0000256" key="2">
    <source>
        <dbReference type="ARBA" id="ARBA00004370"/>
    </source>
</evidence>
<dbReference type="InterPro" id="IPR002401">
    <property type="entry name" value="Cyt_P450_E_grp-I"/>
</dbReference>
<dbReference type="Gene3D" id="1.10.630.10">
    <property type="entry name" value="Cytochrome P450"/>
    <property type="match status" value="1"/>
</dbReference>
<evidence type="ECO:0000256" key="1">
    <source>
        <dbReference type="ARBA" id="ARBA00001971"/>
    </source>
</evidence>
<feature type="binding site" description="axial binding residue" evidence="10">
    <location>
        <position position="475"/>
    </location>
    <ligand>
        <name>heme</name>
        <dbReference type="ChEBI" id="CHEBI:30413"/>
    </ligand>
    <ligandPart>
        <name>Fe</name>
        <dbReference type="ChEBI" id="CHEBI:18248"/>
    </ligandPart>
</feature>
<dbReference type="GO" id="GO:0005506">
    <property type="term" value="F:iron ion binding"/>
    <property type="evidence" value="ECO:0007669"/>
    <property type="project" value="InterPro"/>
</dbReference>
<keyword evidence="7 10" id="KW-0408">Iron</keyword>
<evidence type="ECO:0000256" key="10">
    <source>
        <dbReference type="PIRSR" id="PIRSR602401-1"/>
    </source>
</evidence>
<dbReference type="GO" id="GO:0016705">
    <property type="term" value="F:oxidoreductase activity, acting on paired donors, with incorporation or reduction of molecular oxygen"/>
    <property type="evidence" value="ECO:0007669"/>
    <property type="project" value="InterPro"/>
</dbReference>
<evidence type="ECO:0000256" key="6">
    <source>
        <dbReference type="ARBA" id="ARBA00023002"/>
    </source>
</evidence>
<evidence type="ECO:0000256" key="9">
    <source>
        <dbReference type="ARBA" id="ARBA00023136"/>
    </source>
</evidence>
<keyword evidence="8 11" id="KW-0503">Monooxygenase</keyword>
<dbReference type="InterPro" id="IPR017972">
    <property type="entry name" value="Cyt_P450_CS"/>
</dbReference>
<reference evidence="12" key="1">
    <citation type="journal article" date="2019" name="Science">
        <title>Mutation of a bHLH transcription factor allowed almond domestication.</title>
        <authorList>
            <person name="Sanchez-Perez R."/>
            <person name="Pavan S."/>
            <person name="Mazzeo R."/>
            <person name="Moldovan C."/>
            <person name="Aiese Cigliano R."/>
            <person name="Del Cueto J."/>
            <person name="Ricciardi F."/>
            <person name="Lotti C."/>
            <person name="Ricciardi L."/>
            <person name="Dicenta F."/>
            <person name="Lopez-Marques R.L."/>
            <person name="Lindberg Moller B."/>
        </authorList>
    </citation>
    <scope>NUCLEOTIDE SEQUENCE</scope>
</reference>
<keyword evidence="4 10" id="KW-0349">Heme</keyword>
<dbReference type="GO" id="GO:0020037">
    <property type="term" value="F:heme binding"/>
    <property type="evidence" value="ECO:0007669"/>
    <property type="project" value="InterPro"/>
</dbReference>
<dbReference type="InterPro" id="IPR001128">
    <property type="entry name" value="Cyt_P450"/>
</dbReference>
<keyword evidence="6 11" id="KW-0560">Oxidoreductase</keyword>
<protein>
    <submittedName>
        <fullName evidence="12">Cytochrome P450 superfamily protein</fullName>
    </submittedName>
</protein>
<name>A0A5H2XR42_PRUDU</name>
<dbReference type="EMBL" id="AP021252">
    <property type="protein sequence ID" value="BBN69382.1"/>
    <property type="molecule type" value="Genomic_DNA"/>
</dbReference>
<proteinExistence type="inferred from homology"/>
<gene>
    <name evidence="12" type="ORF">Prudu_915S000400</name>
</gene>
<evidence type="ECO:0000313" key="12">
    <source>
        <dbReference type="EMBL" id="BBN69382.1"/>
    </source>
</evidence>
<dbReference type="PANTHER" id="PTHR47943:SF2">
    <property type="entry name" value="CYTOCHROME P450"/>
    <property type="match status" value="1"/>
</dbReference>
<evidence type="ECO:0000256" key="11">
    <source>
        <dbReference type="RuleBase" id="RU000461"/>
    </source>
</evidence>
<dbReference type="AlphaFoldDB" id="A0A5H2XR42"/>
<keyword evidence="5 10" id="KW-0479">Metal-binding</keyword>
<sequence>MRIYQETFRARSVTGSPMAHSSKLRGGDVSIGPKRESGACNGLDLGNNWLLALVHILQAWWKNKKKRLPPGPRGFPIFGSLHLLGEFPNKDLHRLARKYGDIMYMRLGLMPTIVISSPEAAELFLKTHDLVFASRPPHEGSKHISFGQKNLSFSEYGVYWRDTRKMCTIELLSNHKINSFKSMRREEVSLCVESIRAAANNIGVAVDLSDKVSSLSVDMSCRMVLGKKYRDEEFDERGFKSVVREGIQLASAPNLGDYIPFIAPLDLQGFTKRMKSVNKAFDNLFEKSIEEHLQPNDGERTKDFVDVMVGFMGSEESEYRIERPHIKAIMLDMLVASMDTSSTTIEWALSELMRHPKAMKKVQKELENVVGLDKMVEESDLEKLDYLNMVVKETFRLHPVAPLLVPHASIEDCTVNGYHIPKKSRVLINVWAIGRDPNAWTDPEKFIPERFEGSSVDVRGNHFQLIPFGSGRRRCPGIQLGLTVVQLVLAQLVHCFDWELPNNMLPDELDMTEEFGLTVPRAKHLLAIPSYRLRKSA</sequence>
<dbReference type="GO" id="GO:0004497">
    <property type="term" value="F:monooxygenase activity"/>
    <property type="evidence" value="ECO:0007669"/>
    <property type="project" value="UniProtKB-KW"/>
</dbReference>